<dbReference type="Proteomes" id="UP000030661">
    <property type="component" value="Unassembled WGS sequence"/>
</dbReference>
<keyword evidence="3" id="KW-1003">Cell membrane</keyword>
<feature type="transmembrane region" description="Helical" evidence="7">
    <location>
        <begin position="157"/>
        <end position="183"/>
    </location>
</feature>
<comment type="similarity">
    <text evidence="7">Belongs to the binding-protein-dependent transport system permease family.</text>
</comment>
<dbReference type="InterPro" id="IPR051393">
    <property type="entry name" value="ABC_transporter_permease"/>
</dbReference>
<gene>
    <name evidence="9" type="ORF">U27_01804</name>
</gene>
<keyword evidence="2 7" id="KW-0813">Transport</keyword>
<dbReference type="PANTHER" id="PTHR30193">
    <property type="entry name" value="ABC TRANSPORTER PERMEASE PROTEIN"/>
    <property type="match status" value="1"/>
</dbReference>
<evidence type="ECO:0000256" key="6">
    <source>
        <dbReference type="ARBA" id="ARBA00023136"/>
    </source>
</evidence>
<dbReference type="PROSITE" id="PS50928">
    <property type="entry name" value="ABC_TM1"/>
    <property type="match status" value="1"/>
</dbReference>
<dbReference type="EMBL" id="DF820463">
    <property type="protein sequence ID" value="GAK54973.1"/>
    <property type="molecule type" value="Genomic_DNA"/>
</dbReference>
<keyword evidence="6 7" id="KW-0472">Membrane</keyword>
<evidence type="ECO:0000256" key="7">
    <source>
        <dbReference type="RuleBase" id="RU363032"/>
    </source>
</evidence>
<dbReference type="eggNOG" id="COG1175">
    <property type="taxonomic scope" value="Bacteria"/>
</dbReference>
<evidence type="ECO:0000313" key="9">
    <source>
        <dbReference type="EMBL" id="GAK54973.1"/>
    </source>
</evidence>
<dbReference type="GO" id="GO:0055085">
    <property type="term" value="P:transmembrane transport"/>
    <property type="evidence" value="ECO:0007669"/>
    <property type="project" value="InterPro"/>
</dbReference>
<feature type="transmembrane region" description="Helical" evidence="7">
    <location>
        <begin position="7"/>
        <end position="27"/>
    </location>
</feature>
<comment type="subcellular location">
    <subcellularLocation>
        <location evidence="1 7">Cell membrane</location>
        <topology evidence="1 7">Multi-pass membrane protein</topology>
    </subcellularLocation>
</comment>
<dbReference type="AlphaFoldDB" id="A0A0S6W5U9"/>
<accession>A0A0S6W5U9</accession>
<organism evidence="9">
    <name type="scientific">Vecturithrix granuli</name>
    <dbReference type="NCBI Taxonomy" id="1499967"/>
    <lineage>
        <taxon>Bacteria</taxon>
        <taxon>Candidatus Moduliflexota</taxon>
        <taxon>Candidatus Vecturitrichia</taxon>
        <taxon>Candidatus Vecturitrichales</taxon>
        <taxon>Candidatus Vecturitrichaceae</taxon>
        <taxon>Candidatus Vecturithrix</taxon>
    </lineage>
</organism>
<dbReference type="HOGENOM" id="CLU_016047_0_0_0"/>
<reference evidence="9" key="1">
    <citation type="journal article" date="2015" name="PeerJ">
        <title>First genomic representation of candidate bacterial phylum KSB3 points to enhanced environmental sensing as a trigger of wastewater bulking.</title>
        <authorList>
            <person name="Sekiguchi Y."/>
            <person name="Ohashi A."/>
            <person name="Parks D.H."/>
            <person name="Yamauchi T."/>
            <person name="Tyson G.W."/>
            <person name="Hugenholtz P."/>
        </authorList>
    </citation>
    <scope>NUCLEOTIDE SEQUENCE [LARGE SCALE GENOMIC DNA]</scope>
</reference>
<dbReference type="STRING" id="1499967.U27_01804"/>
<keyword evidence="5 7" id="KW-1133">Transmembrane helix</keyword>
<evidence type="ECO:0000256" key="1">
    <source>
        <dbReference type="ARBA" id="ARBA00004651"/>
    </source>
</evidence>
<dbReference type="InterPro" id="IPR035906">
    <property type="entry name" value="MetI-like_sf"/>
</dbReference>
<name>A0A0S6W5U9_VECG1</name>
<protein>
    <submittedName>
        <fullName evidence="9">Binding-protein-dependent transport systems inner membrane component</fullName>
    </submittedName>
</protein>
<dbReference type="GO" id="GO:0005886">
    <property type="term" value="C:plasma membrane"/>
    <property type="evidence" value="ECO:0007669"/>
    <property type="project" value="UniProtKB-SubCell"/>
</dbReference>
<evidence type="ECO:0000256" key="5">
    <source>
        <dbReference type="ARBA" id="ARBA00022989"/>
    </source>
</evidence>
<dbReference type="CDD" id="cd06261">
    <property type="entry name" value="TM_PBP2"/>
    <property type="match status" value="1"/>
</dbReference>
<feature type="transmembrane region" description="Helical" evidence="7">
    <location>
        <begin position="105"/>
        <end position="125"/>
    </location>
</feature>
<feature type="transmembrane region" description="Helical" evidence="7">
    <location>
        <begin position="261"/>
        <end position="283"/>
    </location>
</feature>
<keyword evidence="4 7" id="KW-0812">Transmembrane</keyword>
<proteinExistence type="inferred from homology"/>
<evidence type="ECO:0000313" key="10">
    <source>
        <dbReference type="Proteomes" id="UP000030661"/>
    </source>
</evidence>
<dbReference type="PANTHER" id="PTHR30193:SF37">
    <property type="entry name" value="INNER MEMBRANE ABC TRANSPORTER PERMEASE PROTEIN YCJO"/>
    <property type="match status" value="1"/>
</dbReference>
<sequence length="295" mass="33061">MKKKHDFLVALLFILPALAIYLFYFIFPIPASAYYSFFQWNGISPTKKFLGFGNWVALFNDPAFWKALTNNIILVIASILIQLPIGLILGVFVSSKLKGTKFLKLIYFLPMLLSAVAIGLTWNFIYEPTFGLFNAFLNVIGLGRFATGWLGEEKFALWAVIIAICWQYIPYYMVLFAAALAGIPQELYEAAYIDGASKGQGFLTITLPLLKNTIRIACVLSLTGSLKYFALIFVMTGGGPNHASELLATYMFKQAFTSFRMGYGSAIAVFMFMISFVLTVFILRKGKRQEEIVYG</sequence>
<keyword evidence="10" id="KW-1185">Reference proteome</keyword>
<evidence type="ECO:0000259" key="8">
    <source>
        <dbReference type="PROSITE" id="PS50928"/>
    </source>
</evidence>
<dbReference type="Gene3D" id="1.10.3720.10">
    <property type="entry name" value="MetI-like"/>
    <property type="match status" value="1"/>
</dbReference>
<dbReference type="InterPro" id="IPR000515">
    <property type="entry name" value="MetI-like"/>
</dbReference>
<dbReference type="Pfam" id="PF00528">
    <property type="entry name" value="BPD_transp_1"/>
    <property type="match status" value="1"/>
</dbReference>
<evidence type="ECO:0000256" key="3">
    <source>
        <dbReference type="ARBA" id="ARBA00022475"/>
    </source>
</evidence>
<feature type="transmembrane region" description="Helical" evidence="7">
    <location>
        <begin position="72"/>
        <end position="93"/>
    </location>
</feature>
<dbReference type="SUPFAM" id="SSF161098">
    <property type="entry name" value="MetI-like"/>
    <property type="match status" value="1"/>
</dbReference>
<feature type="domain" description="ABC transmembrane type-1" evidence="8">
    <location>
        <begin position="68"/>
        <end position="282"/>
    </location>
</feature>
<evidence type="ECO:0000256" key="2">
    <source>
        <dbReference type="ARBA" id="ARBA00022448"/>
    </source>
</evidence>
<evidence type="ECO:0000256" key="4">
    <source>
        <dbReference type="ARBA" id="ARBA00022692"/>
    </source>
</evidence>